<feature type="compositionally biased region" description="Polar residues" evidence="1">
    <location>
        <begin position="284"/>
        <end position="301"/>
    </location>
</feature>
<evidence type="ECO:0000256" key="1">
    <source>
        <dbReference type="SAM" id="MobiDB-lite"/>
    </source>
</evidence>
<dbReference type="VEuPathDB" id="CryptoDB:Cvel_20622"/>
<organism evidence="3">
    <name type="scientific">Chromera velia CCMP2878</name>
    <dbReference type="NCBI Taxonomy" id="1169474"/>
    <lineage>
        <taxon>Eukaryota</taxon>
        <taxon>Sar</taxon>
        <taxon>Alveolata</taxon>
        <taxon>Colpodellida</taxon>
        <taxon>Chromeraceae</taxon>
        <taxon>Chromera</taxon>
    </lineage>
</organism>
<feature type="region of interest" description="Disordered" evidence="1">
    <location>
        <begin position="664"/>
        <end position="761"/>
    </location>
</feature>
<dbReference type="AlphaFoldDB" id="A0A0G4G7D5"/>
<sequence length="921" mass="96890">MEGAVNWLFSSVGSSPTCSAEAGTRQRPLEMPSRVKSLLLNPLESLQKAFIGRDGEQRIVGQGQQRDGVERSSLLPSPPGVPGRQNGVEVDGGAAGGEGRSTVRQVAASVWVREFSAPAGKHFWFNCETREVRWTPPHAGPLSVPSRRDPPLSLWGQQEERSGGPGCTGSLVAVSDQGAGSEEAEERCSSVGVAATDDEDQNDRERLLLAECGGGVRVQCEPSHLREGEMGKGVGWGHRDVVSTCSNSWTSEQAGTNKSMSLHRTAVGGVEARGSSSLSVVSSTGRTMRSGSLVTHTTANGGNRPPRERSSSKGNGHVSTKAQMGSLERISFLCASMRGKYTPVENDQTDEQLAVLLRSHPELGSRFQFRRLSAGVYELNGKTLRLTWQEETRRLYVYDGPLLQPLTDYLTGTKGSETWAEPTPSSSALSYIPPHLRLSFPSVQTTTEDRLGAMRIAHKQAEQRERAARSTLAISTAISPGEGGRGSRSVLPPATATAAGQVGGGKWGHYQTTALTYAHPPLSAQLPVTGQPSSTAATPPAAAAAAAEVPSAYYSSACAPQVAYLPTGGLSTTPQALAYQQHYQHPNHWAPPTPIHCSTYQQPHPPNASRPLTTHPTTAAVPVSVSVNSGGTASAASPNTSNQQDGERGRAQPLLWSGTFAAALSPRKKQDKHSSTQPSTKPLTETASPKPANEMAAAGERSGSMKETDPGAARPISPSPHANACLHVSGGSGEKSLSEAAQGDKQKQQQQTAHGGKKSLRGEGVVASSFPAGCSHAYPPSPYSVPHNQSPSLPPFPAHTHATPRPHGALSTCPQTFVQGPAVPASAAVSVSANSARRHSTAVRASESLFLTPSSSHLRPLTSHQHPCSTPGVQIPAFPSQSPFSVPSPIATHTPDLANAPSSSSAVPPPQLLWHQHHNCM</sequence>
<name>A0A0G4G7D5_9ALVE</name>
<proteinExistence type="predicted"/>
<feature type="compositionally biased region" description="Polar residues" evidence="1">
    <location>
        <begin position="312"/>
        <end position="321"/>
    </location>
</feature>
<gene>
    <name evidence="3" type="ORF">Cvel_20622</name>
</gene>
<feature type="region of interest" description="Disordered" evidence="1">
    <location>
        <begin position="282"/>
        <end position="321"/>
    </location>
</feature>
<feature type="domain" description="WW" evidence="2">
    <location>
        <begin position="111"/>
        <end position="139"/>
    </location>
</feature>
<protein>
    <recommendedName>
        <fullName evidence="2">WW domain-containing protein</fullName>
    </recommendedName>
</protein>
<feature type="region of interest" description="Disordered" evidence="1">
    <location>
        <begin position="593"/>
        <end position="615"/>
    </location>
</feature>
<evidence type="ECO:0000259" key="2">
    <source>
        <dbReference type="PROSITE" id="PS50020"/>
    </source>
</evidence>
<feature type="compositionally biased region" description="Low complexity" evidence="1">
    <location>
        <begin position="879"/>
        <end position="889"/>
    </location>
</feature>
<dbReference type="EMBL" id="CDMZ01000956">
    <property type="protein sequence ID" value="CEM24592.1"/>
    <property type="molecule type" value="Genomic_DNA"/>
</dbReference>
<feature type="region of interest" description="Disordered" evidence="1">
    <location>
        <begin position="627"/>
        <end position="649"/>
    </location>
</feature>
<feature type="region of interest" description="Disordered" evidence="1">
    <location>
        <begin position="60"/>
        <end position="100"/>
    </location>
</feature>
<accession>A0A0G4G7D5</accession>
<reference evidence="3" key="1">
    <citation type="submission" date="2014-11" db="EMBL/GenBank/DDBJ databases">
        <authorList>
            <person name="Otto D Thomas"/>
            <person name="Naeem Raeece"/>
        </authorList>
    </citation>
    <scope>NUCLEOTIDE SEQUENCE</scope>
</reference>
<feature type="region of interest" description="Disordered" evidence="1">
    <location>
        <begin position="138"/>
        <end position="168"/>
    </location>
</feature>
<feature type="compositionally biased region" description="Polar residues" evidence="1">
    <location>
        <begin position="627"/>
        <end position="644"/>
    </location>
</feature>
<feature type="region of interest" description="Disordered" evidence="1">
    <location>
        <begin position="879"/>
        <end position="911"/>
    </location>
</feature>
<dbReference type="PROSITE" id="PS50020">
    <property type="entry name" value="WW_DOMAIN_2"/>
    <property type="match status" value="1"/>
</dbReference>
<feature type="compositionally biased region" description="Polar residues" evidence="1">
    <location>
        <begin position="675"/>
        <end position="687"/>
    </location>
</feature>
<evidence type="ECO:0000313" key="3">
    <source>
        <dbReference type="EMBL" id="CEM24592.1"/>
    </source>
</evidence>
<dbReference type="InterPro" id="IPR001202">
    <property type="entry name" value="WW_dom"/>
</dbReference>